<dbReference type="Gene3D" id="3.40.50.1000">
    <property type="entry name" value="HAD superfamily/HAD-like"/>
    <property type="match status" value="1"/>
</dbReference>
<dbReference type="InterPro" id="IPR023214">
    <property type="entry name" value="HAD_sf"/>
</dbReference>
<comment type="caution">
    <text evidence="1">The sequence shown here is derived from an EMBL/GenBank/DDBJ whole genome shotgun (WGS) entry which is preliminary data.</text>
</comment>
<dbReference type="GO" id="GO:0005829">
    <property type="term" value="C:cytosol"/>
    <property type="evidence" value="ECO:0007669"/>
    <property type="project" value="TreeGrafter"/>
</dbReference>
<reference evidence="1 2" key="1">
    <citation type="submission" date="2020-07" db="EMBL/GenBank/DDBJ databases">
        <authorList>
            <person name="Criscuolo A."/>
        </authorList>
    </citation>
    <scope>NUCLEOTIDE SEQUENCE [LARGE SCALE GENOMIC DNA]</scope>
    <source>
        <strain evidence="2">CIP 111030</strain>
    </source>
</reference>
<proteinExistence type="predicted"/>
<dbReference type="PROSITE" id="PS01229">
    <property type="entry name" value="COF_2"/>
    <property type="match status" value="1"/>
</dbReference>
<keyword evidence="2" id="KW-1185">Reference proteome</keyword>
<dbReference type="GO" id="GO:0016853">
    <property type="term" value="F:isomerase activity"/>
    <property type="evidence" value="ECO:0007669"/>
    <property type="project" value="UniProtKB-KW"/>
</dbReference>
<dbReference type="SFLD" id="SFLDG01144">
    <property type="entry name" value="C2.B.4:_PGP_Like"/>
    <property type="match status" value="1"/>
</dbReference>
<dbReference type="GO" id="GO:0000287">
    <property type="term" value="F:magnesium ion binding"/>
    <property type="evidence" value="ECO:0007669"/>
    <property type="project" value="TreeGrafter"/>
</dbReference>
<dbReference type="Pfam" id="PF08282">
    <property type="entry name" value="Hydrolase_3"/>
    <property type="match status" value="1"/>
</dbReference>
<dbReference type="SUPFAM" id="SSF56784">
    <property type="entry name" value="HAD-like"/>
    <property type="match status" value="1"/>
</dbReference>
<dbReference type="InterPro" id="IPR006379">
    <property type="entry name" value="HAD-SF_hydro_IIB"/>
</dbReference>
<name>A0A6V7RBX4_9BACL</name>
<dbReference type="NCBIfam" id="TIGR00099">
    <property type="entry name" value="Cof-subfamily"/>
    <property type="match status" value="1"/>
</dbReference>
<dbReference type="RefSeq" id="WP_186086553.1">
    <property type="nucleotide sequence ID" value="NZ_BMDB01000005.1"/>
</dbReference>
<dbReference type="SFLD" id="SFLDG01140">
    <property type="entry name" value="C2.B:_Phosphomannomutase_and_P"/>
    <property type="match status" value="1"/>
</dbReference>
<protein>
    <submittedName>
        <fullName evidence="1">Bifunctional phosphatase/peptidyl-prolyl cis-trans isomerase</fullName>
    </submittedName>
</protein>
<gene>
    <name evidence="1" type="ORF">JEOSCH030_00818</name>
</gene>
<keyword evidence="1" id="KW-0413">Isomerase</keyword>
<dbReference type="GO" id="GO:0016791">
    <property type="term" value="F:phosphatase activity"/>
    <property type="evidence" value="ECO:0007669"/>
    <property type="project" value="TreeGrafter"/>
</dbReference>
<dbReference type="AlphaFoldDB" id="A0A6V7RBX4"/>
<sequence length="260" mass="29503">MKKLFFFDIDGTLLDSDKNLPESTKYAVKELQKQGHTVAIATGRAPFLFKKIRDALDIDTFIACNGQYVVVDGKVIHKEALAEADLVELTNYALDNDHPVVYIDHEDMATNMESHIHVDEGLGSLKFDQDPIHDPNYFEDRDILQALLFCEEGKEAPYVEKFPNLDFLRWHPVSLDVMPKGGNKAESVKRVQEYLNLEDKDIYAFGDGPNDYEMLKQVENSVAMENGVETTKSVAKLVTDHVDNDGIYKAFVKLNLIKEM</sequence>
<dbReference type="SFLD" id="SFLDS00003">
    <property type="entry name" value="Haloacid_Dehalogenase"/>
    <property type="match status" value="1"/>
</dbReference>
<accession>A0A6V7RBX4</accession>
<dbReference type="PANTHER" id="PTHR10000">
    <property type="entry name" value="PHOSPHOSERINE PHOSPHATASE"/>
    <property type="match status" value="1"/>
</dbReference>
<organism evidence="1 2">
    <name type="scientific">Phocicoccus schoeneichii</name>
    <dbReference type="NCBI Taxonomy" id="1812261"/>
    <lineage>
        <taxon>Bacteria</taxon>
        <taxon>Bacillati</taxon>
        <taxon>Bacillota</taxon>
        <taxon>Bacilli</taxon>
        <taxon>Bacillales</taxon>
        <taxon>Salinicoccaceae</taxon>
        <taxon>Phocicoccus</taxon>
    </lineage>
</organism>
<evidence type="ECO:0000313" key="2">
    <source>
        <dbReference type="Proteomes" id="UP000521032"/>
    </source>
</evidence>
<dbReference type="EMBL" id="CAJEWE010000008">
    <property type="protein sequence ID" value="CAD2075190.1"/>
    <property type="molecule type" value="Genomic_DNA"/>
</dbReference>
<dbReference type="Proteomes" id="UP000521032">
    <property type="component" value="Unassembled WGS sequence"/>
</dbReference>
<dbReference type="PANTHER" id="PTHR10000:SF25">
    <property type="entry name" value="PHOSPHATASE YKRA-RELATED"/>
    <property type="match status" value="1"/>
</dbReference>
<dbReference type="InterPro" id="IPR000150">
    <property type="entry name" value="Cof"/>
</dbReference>
<dbReference type="InterPro" id="IPR036412">
    <property type="entry name" value="HAD-like_sf"/>
</dbReference>
<dbReference type="NCBIfam" id="TIGR01484">
    <property type="entry name" value="HAD-SF-IIB"/>
    <property type="match status" value="1"/>
</dbReference>
<dbReference type="Gene3D" id="3.30.1240.10">
    <property type="match status" value="1"/>
</dbReference>
<evidence type="ECO:0000313" key="1">
    <source>
        <dbReference type="EMBL" id="CAD2075190.1"/>
    </source>
</evidence>